<organism evidence="3 4">
    <name type="scientific">Clohesyomyces aquaticus</name>
    <dbReference type="NCBI Taxonomy" id="1231657"/>
    <lineage>
        <taxon>Eukaryota</taxon>
        <taxon>Fungi</taxon>
        <taxon>Dikarya</taxon>
        <taxon>Ascomycota</taxon>
        <taxon>Pezizomycotina</taxon>
        <taxon>Dothideomycetes</taxon>
        <taxon>Pleosporomycetidae</taxon>
        <taxon>Pleosporales</taxon>
        <taxon>Lindgomycetaceae</taxon>
        <taxon>Clohesyomyces</taxon>
    </lineage>
</organism>
<comment type="caution">
    <text evidence="3">The sequence shown here is derived from an EMBL/GenBank/DDBJ whole genome shotgun (WGS) entry which is preliminary data.</text>
</comment>
<feature type="coiled-coil region" evidence="1">
    <location>
        <begin position="215"/>
        <end position="249"/>
    </location>
</feature>
<dbReference type="Proteomes" id="UP000193144">
    <property type="component" value="Unassembled WGS sequence"/>
</dbReference>
<dbReference type="EMBL" id="MCFA01000009">
    <property type="protein sequence ID" value="ORY17927.1"/>
    <property type="molecule type" value="Genomic_DNA"/>
</dbReference>
<evidence type="ECO:0000256" key="1">
    <source>
        <dbReference type="SAM" id="Coils"/>
    </source>
</evidence>
<keyword evidence="1" id="KW-0175">Coiled coil</keyword>
<evidence type="ECO:0000256" key="2">
    <source>
        <dbReference type="SAM" id="MobiDB-lite"/>
    </source>
</evidence>
<dbReference type="AlphaFoldDB" id="A0A1Y2A6J8"/>
<accession>A0A1Y2A6J8</accession>
<feature type="region of interest" description="Disordered" evidence="2">
    <location>
        <begin position="267"/>
        <end position="297"/>
    </location>
</feature>
<evidence type="ECO:0000313" key="3">
    <source>
        <dbReference type="EMBL" id="ORY17927.1"/>
    </source>
</evidence>
<gene>
    <name evidence="3" type="ORF">BCR34DRAFT_376829</name>
</gene>
<sequence>MVINSQAYRRVLESRSRVNLAPLPEQSEISSDADTMVEESAPGAQKWNIPSAILRKLTTGELDTLVKSIGGVVREQEDSDWKAKVAEVASEYQTLRKNYVKIKRHFFDMQELKDTHAKELEMMAAERGRMAAEKAELEQSKLCLEGEAERFQEFYRGVDEKRKNLIASHEKELKVKNDRIQQLQEWHAKEKATCQGLRDSNRVRVDEIDRLNLDLVAARKRAEKTAASLKECEEQLARSSDEKASQEEQLQRYRSFDPIIEQLRLISPSSPGSVGGLPERPISAQHGDQEIRLAPSQ</sequence>
<reference evidence="3 4" key="1">
    <citation type="submission" date="2016-07" db="EMBL/GenBank/DDBJ databases">
        <title>Pervasive Adenine N6-methylation of Active Genes in Fungi.</title>
        <authorList>
            <consortium name="DOE Joint Genome Institute"/>
            <person name="Mondo S.J."/>
            <person name="Dannebaum R.O."/>
            <person name="Kuo R.C."/>
            <person name="Labutti K."/>
            <person name="Haridas S."/>
            <person name="Kuo A."/>
            <person name="Salamov A."/>
            <person name="Ahrendt S.R."/>
            <person name="Lipzen A."/>
            <person name="Sullivan W."/>
            <person name="Andreopoulos W.B."/>
            <person name="Clum A."/>
            <person name="Lindquist E."/>
            <person name="Daum C."/>
            <person name="Ramamoorthy G.K."/>
            <person name="Gryganskyi A."/>
            <person name="Culley D."/>
            <person name="Magnuson J.K."/>
            <person name="James T.Y."/>
            <person name="O'Malley M.A."/>
            <person name="Stajich J.E."/>
            <person name="Spatafora J.W."/>
            <person name="Visel A."/>
            <person name="Grigoriev I.V."/>
        </authorList>
    </citation>
    <scope>NUCLEOTIDE SEQUENCE [LARGE SCALE GENOMIC DNA]</scope>
    <source>
        <strain evidence="3 4">CBS 115471</strain>
    </source>
</reference>
<protein>
    <submittedName>
        <fullName evidence="3">Uncharacterized protein</fullName>
    </submittedName>
</protein>
<name>A0A1Y2A6J8_9PLEO</name>
<evidence type="ECO:0000313" key="4">
    <source>
        <dbReference type="Proteomes" id="UP000193144"/>
    </source>
</evidence>
<keyword evidence="4" id="KW-1185">Reference proteome</keyword>
<proteinExistence type="predicted"/>
<feature type="compositionally biased region" description="Low complexity" evidence="2">
    <location>
        <begin position="267"/>
        <end position="278"/>
    </location>
</feature>